<protein>
    <submittedName>
        <fullName evidence="1">Uncharacterized protein</fullName>
    </submittedName>
</protein>
<dbReference type="EMBL" id="ANIY01001014">
    <property type="protein sequence ID" value="ETP50064.1"/>
    <property type="molecule type" value="Genomic_DNA"/>
</dbReference>
<dbReference type="AlphaFoldDB" id="W2ZV14"/>
<organism evidence="1 2">
    <name type="scientific">Phytophthora nicotianae P10297</name>
    <dbReference type="NCBI Taxonomy" id="1317064"/>
    <lineage>
        <taxon>Eukaryota</taxon>
        <taxon>Sar</taxon>
        <taxon>Stramenopiles</taxon>
        <taxon>Oomycota</taxon>
        <taxon>Peronosporomycetes</taxon>
        <taxon>Peronosporales</taxon>
        <taxon>Peronosporaceae</taxon>
        <taxon>Phytophthora</taxon>
    </lineage>
</organism>
<evidence type="ECO:0000313" key="2">
    <source>
        <dbReference type="Proteomes" id="UP000018948"/>
    </source>
</evidence>
<reference evidence="1 2" key="1">
    <citation type="submission" date="2013-11" db="EMBL/GenBank/DDBJ databases">
        <title>The Genome Sequence of Phytophthora parasitica P10297.</title>
        <authorList>
            <consortium name="The Broad Institute Genomics Platform"/>
            <person name="Russ C."/>
            <person name="Tyler B."/>
            <person name="Panabieres F."/>
            <person name="Shan W."/>
            <person name="Tripathy S."/>
            <person name="Grunwald N."/>
            <person name="Machado M."/>
            <person name="Johnson C.S."/>
            <person name="Walker B."/>
            <person name="Young S.K."/>
            <person name="Zeng Q."/>
            <person name="Gargeya S."/>
            <person name="Fitzgerald M."/>
            <person name="Haas B."/>
            <person name="Abouelleil A."/>
            <person name="Allen A.W."/>
            <person name="Alvarado L."/>
            <person name="Arachchi H.M."/>
            <person name="Berlin A.M."/>
            <person name="Chapman S.B."/>
            <person name="Gainer-Dewar J."/>
            <person name="Goldberg J."/>
            <person name="Griggs A."/>
            <person name="Gujja S."/>
            <person name="Hansen M."/>
            <person name="Howarth C."/>
            <person name="Imamovic A."/>
            <person name="Ireland A."/>
            <person name="Larimer J."/>
            <person name="McCowan C."/>
            <person name="Murphy C."/>
            <person name="Pearson M."/>
            <person name="Poon T.W."/>
            <person name="Priest M."/>
            <person name="Roberts A."/>
            <person name="Saif S."/>
            <person name="Shea T."/>
            <person name="Sisk P."/>
            <person name="Sykes S."/>
            <person name="Wortman J."/>
            <person name="Nusbaum C."/>
            <person name="Birren B."/>
        </authorList>
    </citation>
    <scope>NUCLEOTIDE SEQUENCE [LARGE SCALE GENOMIC DNA]</scope>
    <source>
        <strain evidence="1 2">P10297</strain>
    </source>
</reference>
<dbReference type="Proteomes" id="UP000018948">
    <property type="component" value="Unassembled WGS sequence"/>
</dbReference>
<name>W2ZV14_PHYNI</name>
<comment type="caution">
    <text evidence="1">The sequence shown here is derived from an EMBL/GenBank/DDBJ whole genome shotgun (WGS) entry which is preliminary data.</text>
</comment>
<evidence type="ECO:0000313" key="1">
    <source>
        <dbReference type="EMBL" id="ETP50064.1"/>
    </source>
</evidence>
<accession>W2ZV14</accession>
<sequence length="72" mass="8111">MGGWLAPKQVKQACSVRVESRVAQRATIPSFQRDDPGHKVLRGQSIKDEGIDALCWKSGLLVNPPRRWPKIF</sequence>
<gene>
    <name evidence="1" type="ORF">F442_04527</name>
</gene>
<proteinExistence type="predicted"/>